<evidence type="ECO:0000256" key="1">
    <source>
        <dbReference type="ARBA" id="ARBA00022737"/>
    </source>
</evidence>
<dbReference type="InterPro" id="IPR003613">
    <property type="entry name" value="Ubox_domain"/>
</dbReference>
<organism evidence="5 6">
    <name type="scientific">Acrasis kona</name>
    <dbReference type="NCBI Taxonomy" id="1008807"/>
    <lineage>
        <taxon>Eukaryota</taxon>
        <taxon>Discoba</taxon>
        <taxon>Heterolobosea</taxon>
        <taxon>Tetramitia</taxon>
        <taxon>Eutetramitia</taxon>
        <taxon>Acrasidae</taxon>
        <taxon>Acrasis</taxon>
    </lineage>
</organism>
<sequence>MLCPITLDLMEDPVVTSDGHTYDRSAIESWLKRSITSPSTNINLKSKMIYPNLYAQNEIRLFKSKLCSFEEFKKAVEDGDLVGLCCMQYLDNYINKPLSGKTTALHIACRCNYIDVVKMILSEGADLEAKDESNYTPLLICIKFDRLEILRILLSRKPNLYYRIMSALHFAAALDKKDAVRILITFGADVNKPTNLNNTPLHTAAKNRSSKVAVILIKNGADYTIKNNENQTAVERARSLGHDDFVERIIPYLKNECCNHLKTRLDDQRYSDAKCN</sequence>
<dbReference type="Gene3D" id="1.25.40.20">
    <property type="entry name" value="Ankyrin repeat-containing domain"/>
    <property type="match status" value="1"/>
</dbReference>
<dbReference type="GO" id="GO:0004842">
    <property type="term" value="F:ubiquitin-protein transferase activity"/>
    <property type="evidence" value="ECO:0007669"/>
    <property type="project" value="InterPro"/>
</dbReference>
<dbReference type="SMART" id="SM00504">
    <property type="entry name" value="Ubox"/>
    <property type="match status" value="1"/>
</dbReference>
<dbReference type="AlphaFoldDB" id="A0AAW2YLC1"/>
<dbReference type="PANTHER" id="PTHR24171:SF9">
    <property type="entry name" value="ANKYRIN REPEAT DOMAIN-CONTAINING PROTEIN 39"/>
    <property type="match status" value="1"/>
</dbReference>
<feature type="domain" description="U-box" evidence="4">
    <location>
        <begin position="1"/>
        <end position="69"/>
    </location>
</feature>
<dbReference type="Proteomes" id="UP001431209">
    <property type="component" value="Unassembled WGS sequence"/>
</dbReference>
<dbReference type="InterPro" id="IPR002110">
    <property type="entry name" value="Ankyrin_rpt"/>
</dbReference>
<evidence type="ECO:0000256" key="3">
    <source>
        <dbReference type="PROSITE-ProRule" id="PRU00023"/>
    </source>
</evidence>
<dbReference type="PROSITE" id="PS51698">
    <property type="entry name" value="U_BOX"/>
    <property type="match status" value="1"/>
</dbReference>
<dbReference type="InterPro" id="IPR036770">
    <property type="entry name" value="Ankyrin_rpt-contain_sf"/>
</dbReference>
<evidence type="ECO:0000256" key="2">
    <source>
        <dbReference type="ARBA" id="ARBA00023043"/>
    </source>
</evidence>
<dbReference type="SUPFAM" id="SSF57850">
    <property type="entry name" value="RING/U-box"/>
    <property type="match status" value="1"/>
</dbReference>
<dbReference type="Gene3D" id="3.30.40.10">
    <property type="entry name" value="Zinc/RING finger domain, C3HC4 (zinc finger)"/>
    <property type="match status" value="1"/>
</dbReference>
<proteinExistence type="predicted"/>
<dbReference type="PROSITE" id="PS50297">
    <property type="entry name" value="ANK_REP_REGION"/>
    <property type="match status" value="3"/>
</dbReference>
<feature type="repeat" description="ANK" evidence="3">
    <location>
        <begin position="100"/>
        <end position="132"/>
    </location>
</feature>
<evidence type="ECO:0000259" key="4">
    <source>
        <dbReference type="PROSITE" id="PS51698"/>
    </source>
</evidence>
<dbReference type="EMBL" id="JAOPGA020000224">
    <property type="protein sequence ID" value="KAL0477721.1"/>
    <property type="molecule type" value="Genomic_DNA"/>
</dbReference>
<dbReference type="SUPFAM" id="SSF48403">
    <property type="entry name" value="Ankyrin repeat"/>
    <property type="match status" value="1"/>
</dbReference>
<comment type="caution">
    <text evidence="5">The sequence shown here is derived from an EMBL/GenBank/DDBJ whole genome shotgun (WGS) entry which is preliminary data.</text>
</comment>
<name>A0AAW2YLC1_9EUKA</name>
<dbReference type="GO" id="GO:0016567">
    <property type="term" value="P:protein ubiquitination"/>
    <property type="evidence" value="ECO:0007669"/>
    <property type="project" value="InterPro"/>
</dbReference>
<dbReference type="PANTHER" id="PTHR24171">
    <property type="entry name" value="ANKYRIN REPEAT DOMAIN-CONTAINING PROTEIN 39-RELATED"/>
    <property type="match status" value="1"/>
</dbReference>
<dbReference type="PROSITE" id="PS50088">
    <property type="entry name" value="ANK_REPEAT"/>
    <property type="match status" value="3"/>
</dbReference>
<evidence type="ECO:0000313" key="5">
    <source>
        <dbReference type="EMBL" id="KAL0477721.1"/>
    </source>
</evidence>
<protein>
    <recommendedName>
        <fullName evidence="4">U-box domain-containing protein</fullName>
    </recommendedName>
</protein>
<dbReference type="Pfam" id="PF04564">
    <property type="entry name" value="U-box"/>
    <property type="match status" value="1"/>
</dbReference>
<feature type="repeat" description="ANK" evidence="3">
    <location>
        <begin position="196"/>
        <end position="228"/>
    </location>
</feature>
<evidence type="ECO:0000313" key="6">
    <source>
        <dbReference type="Proteomes" id="UP001431209"/>
    </source>
</evidence>
<keyword evidence="2 3" id="KW-0040">ANK repeat</keyword>
<keyword evidence="1" id="KW-0677">Repeat</keyword>
<accession>A0AAW2YLC1</accession>
<gene>
    <name evidence="5" type="ORF">AKO1_005234</name>
</gene>
<reference evidence="5 6" key="1">
    <citation type="submission" date="2024-03" db="EMBL/GenBank/DDBJ databases">
        <title>The Acrasis kona genome and developmental transcriptomes reveal deep origins of eukaryotic multicellular pathways.</title>
        <authorList>
            <person name="Sheikh S."/>
            <person name="Fu C.-J."/>
            <person name="Brown M.W."/>
            <person name="Baldauf S.L."/>
        </authorList>
    </citation>
    <scope>NUCLEOTIDE SEQUENCE [LARGE SCALE GENOMIC DNA]</scope>
    <source>
        <strain evidence="5 6">ATCC MYA-3509</strain>
    </source>
</reference>
<feature type="repeat" description="ANK" evidence="3">
    <location>
        <begin position="163"/>
        <end position="195"/>
    </location>
</feature>
<dbReference type="InterPro" id="IPR013083">
    <property type="entry name" value="Znf_RING/FYVE/PHD"/>
</dbReference>
<dbReference type="Pfam" id="PF12796">
    <property type="entry name" value="Ank_2"/>
    <property type="match status" value="2"/>
</dbReference>
<dbReference type="CDD" id="cd16655">
    <property type="entry name" value="RING-Ubox_WDSUB1-like"/>
    <property type="match status" value="1"/>
</dbReference>
<dbReference type="SMART" id="SM00248">
    <property type="entry name" value="ANK"/>
    <property type="match status" value="4"/>
</dbReference>
<keyword evidence="6" id="KW-1185">Reference proteome</keyword>